<dbReference type="AlphaFoldDB" id="T1JW29"/>
<sequence length="355" mass="40051">MNKIDLNETNPNLFEICKPTGILAKGLYSGRKAIFLFLGLILYIDGLVFAFELWIPINTMGAVNNSFFMVIQMACGTFILLVYWNRHKYIECFNYFESNARINTLCPSVSCYMKKHRFIITIVISLIFAAYFGCGCVFMGEIYGNLSDNYQKIPILGIRLIGLAGYLVCLCFFIETCLYIQSCFLQVETQIQILSDSNSALTLDDVRRVRRLYCIAIETTEKINSLSMPVIAFYFVISIVESHFAFVYTIANPTGYALLMCIAQVCSLSLGIFHMIYINHLALIIYEQVYSFSFKTGSLIVSKEVQIFLTRISRANVGLTFLDIFVITPTCATSLATISLTFALATPTLANYIKS</sequence>
<reference evidence="2" key="2">
    <citation type="submission" date="2015-06" db="UniProtKB">
        <authorList>
            <consortium name="EnsemblMetazoa"/>
        </authorList>
    </citation>
    <scope>IDENTIFICATION</scope>
</reference>
<feature type="transmembrane region" description="Helical" evidence="1">
    <location>
        <begin position="231"/>
        <end position="251"/>
    </location>
</feature>
<feature type="transmembrane region" description="Helical" evidence="1">
    <location>
        <begin position="321"/>
        <end position="345"/>
    </location>
</feature>
<proteinExistence type="predicted"/>
<reference evidence="3" key="1">
    <citation type="submission" date="2011-08" db="EMBL/GenBank/DDBJ databases">
        <authorList>
            <person name="Rombauts S."/>
        </authorList>
    </citation>
    <scope>NUCLEOTIDE SEQUENCE</scope>
    <source>
        <strain evidence="3">London</strain>
    </source>
</reference>
<dbReference type="Proteomes" id="UP000015104">
    <property type="component" value="Unassembled WGS sequence"/>
</dbReference>
<protein>
    <recommendedName>
        <fullName evidence="4">Gustatory receptor</fullName>
    </recommendedName>
</protein>
<keyword evidence="3" id="KW-1185">Reference proteome</keyword>
<feature type="transmembrane region" description="Helical" evidence="1">
    <location>
        <begin position="33"/>
        <end position="55"/>
    </location>
</feature>
<feature type="transmembrane region" description="Helical" evidence="1">
    <location>
        <begin position="257"/>
        <end position="278"/>
    </location>
</feature>
<feature type="transmembrane region" description="Helical" evidence="1">
    <location>
        <begin position="118"/>
        <end position="140"/>
    </location>
</feature>
<keyword evidence="1" id="KW-0472">Membrane</keyword>
<evidence type="ECO:0008006" key="4">
    <source>
        <dbReference type="Google" id="ProtNLM"/>
    </source>
</evidence>
<name>T1JW29_TETUR</name>
<keyword evidence="1" id="KW-1133">Transmembrane helix</keyword>
<organism evidence="2 3">
    <name type="scientific">Tetranychus urticae</name>
    <name type="common">Two-spotted spider mite</name>
    <dbReference type="NCBI Taxonomy" id="32264"/>
    <lineage>
        <taxon>Eukaryota</taxon>
        <taxon>Metazoa</taxon>
        <taxon>Ecdysozoa</taxon>
        <taxon>Arthropoda</taxon>
        <taxon>Chelicerata</taxon>
        <taxon>Arachnida</taxon>
        <taxon>Acari</taxon>
        <taxon>Acariformes</taxon>
        <taxon>Trombidiformes</taxon>
        <taxon>Prostigmata</taxon>
        <taxon>Eleutherengona</taxon>
        <taxon>Raphignathae</taxon>
        <taxon>Tetranychoidea</taxon>
        <taxon>Tetranychidae</taxon>
        <taxon>Tetranychus</taxon>
    </lineage>
</organism>
<feature type="transmembrane region" description="Helical" evidence="1">
    <location>
        <begin position="67"/>
        <end position="84"/>
    </location>
</feature>
<feature type="transmembrane region" description="Helical" evidence="1">
    <location>
        <begin position="160"/>
        <end position="180"/>
    </location>
</feature>
<dbReference type="EnsemblMetazoa" id="tetur02g06770.1">
    <property type="protein sequence ID" value="tetur02g06770.1"/>
    <property type="gene ID" value="tetur02g06770"/>
</dbReference>
<dbReference type="EMBL" id="CAEY01000807">
    <property type="status" value="NOT_ANNOTATED_CDS"/>
    <property type="molecule type" value="Genomic_DNA"/>
</dbReference>
<dbReference type="HOGENOM" id="CLU_067200_0_0_1"/>
<accession>T1JW29</accession>
<keyword evidence="1" id="KW-0812">Transmembrane</keyword>
<evidence type="ECO:0000313" key="2">
    <source>
        <dbReference type="EnsemblMetazoa" id="tetur02g06770.1"/>
    </source>
</evidence>
<evidence type="ECO:0000256" key="1">
    <source>
        <dbReference type="SAM" id="Phobius"/>
    </source>
</evidence>
<evidence type="ECO:0000313" key="3">
    <source>
        <dbReference type="Proteomes" id="UP000015104"/>
    </source>
</evidence>